<comment type="pathway">
    <text evidence="3">Protein modification; eIF5A hypusination.</text>
</comment>
<keyword evidence="8" id="KW-0386">Hypusine biosynthesis</keyword>
<dbReference type="AlphaFoldDB" id="A0A976MCZ9"/>
<dbReference type="GO" id="GO:0034038">
    <property type="term" value="F:deoxyhypusine synthase activity"/>
    <property type="evidence" value="ECO:0007669"/>
    <property type="project" value="UniProtKB-EC"/>
</dbReference>
<comment type="similarity">
    <text evidence="4">Belongs to the deoxyhypusine synthase family.</text>
</comment>
<keyword evidence="6 9" id="KW-0808">Transferase</keyword>
<evidence type="ECO:0000313" key="9">
    <source>
        <dbReference type="EMBL" id="UKK02365.1"/>
    </source>
</evidence>
<evidence type="ECO:0000256" key="1">
    <source>
        <dbReference type="ARBA" id="ARBA00000952"/>
    </source>
</evidence>
<dbReference type="Proteomes" id="UP000244811">
    <property type="component" value="Chromosome 2"/>
</dbReference>
<dbReference type="Pfam" id="PF01916">
    <property type="entry name" value="DS"/>
    <property type="match status" value="1"/>
</dbReference>
<evidence type="ECO:0000313" key="10">
    <source>
        <dbReference type="Proteomes" id="UP000244811"/>
    </source>
</evidence>
<evidence type="ECO:0000256" key="7">
    <source>
        <dbReference type="ARBA" id="ARBA00023027"/>
    </source>
</evidence>
<dbReference type="InterPro" id="IPR002773">
    <property type="entry name" value="Deoxyhypusine_synthase"/>
</dbReference>
<evidence type="ECO:0000256" key="6">
    <source>
        <dbReference type="ARBA" id="ARBA00022679"/>
    </source>
</evidence>
<dbReference type="NCBIfam" id="TIGR00321">
    <property type="entry name" value="dhys"/>
    <property type="match status" value="1"/>
</dbReference>
<dbReference type="SUPFAM" id="SSF52467">
    <property type="entry name" value="DHS-like NAD/FAD-binding domain"/>
    <property type="match status" value="1"/>
</dbReference>
<proteinExistence type="inferred from homology"/>
<protein>
    <recommendedName>
        <fullName evidence="5">deoxyhypusine synthase</fullName>
        <ecNumber evidence="5">2.5.1.46</ecNumber>
    </recommendedName>
</protein>
<evidence type="ECO:0000256" key="3">
    <source>
        <dbReference type="ARBA" id="ARBA00005041"/>
    </source>
</evidence>
<dbReference type="FunFam" id="3.40.910.10:FF:000001">
    <property type="entry name" value="Probable deoxyhypusine synthase"/>
    <property type="match status" value="1"/>
</dbReference>
<evidence type="ECO:0000256" key="5">
    <source>
        <dbReference type="ARBA" id="ARBA00012683"/>
    </source>
</evidence>
<dbReference type="PANTHER" id="PTHR11703:SF0">
    <property type="entry name" value="DEOXYHYPUSINE SYNTHASE"/>
    <property type="match status" value="1"/>
</dbReference>
<sequence>MDHKYIAMEESIPKVALEAILQGNVEVTDDMLPVTGIQYEKDLKIDVLLEQFKNFGFQATNLGYASQMIERMLSWRLSDEEVTEDEIGTQYEDPEVRKKTKCTIWVSFTSNMISCGLREAFVYMAKNKLVDVFVTSGGGVEEDLIKCLGNTYIGKFNLDGADLREKGWNRIGNLLLPNENYCAFEDWLQPILDEMHKEQVENGKIWTPSSFIDLMGERINDETSLYYWCHKNKIPVFCPGLTDGSIGDNLYFHTYRKDSPDTLYLDVVKDVRMVNDMAVKCKRSGIIILGGGLPKHHVCNANLMRNGADYAVYISTAQEYDGSDSGANPDEAVSWGKIKAHTDPVKVHADASIVFPLLVAGVFKKHEKRQYE</sequence>
<accession>A0A976MCZ9</accession>
<dbReference type="PANTHER" id="PTHR11703">
    <property type="entry name" value="DEOXYHYPUSINE SYNTHASE"/>
    <property type="match status" value="1"/>
</dbReference>
<dbReference type="EC" id="2.5.1.46" evidence="5"/>
<reference evidence="9" key="1">
    <citation type="submission" date="2022-07" db="EMBL/GenBank/DDBJ databases">
        <title>Evaluation of T. orientalis genome assembly methods using nanopore sequencing and analysis of variation between genomes.</title>
        <authorList>
            <person name="Yam J."/>
            <person name="Micallef M.L."/>
            <person name="Liu M."/>
            <person name="Djordjevic S.P."/>
            <person name="Bogema D.R."/>
            <person name="Jenkins C."/>
        </authorList>
    </citation>
    <scope>NUCLEOTIDE SEQUENCE</scope>
    <source>
        <strain evidence="9">Goon Nure</strain>
    </source>
</reference>
<dbReference type="InterPro" id="IPR029035">
    <property type="entry name" value="DHS-like_NAD/FAD-binding_dom"/>
</dbReference>
<comment type="cofactor">
    <cofactor evidence="2">
        <name>NAD(+)</name>
        <dbReference type="ChEBI" id="CHEBI:57540"/>
    </cofactor>
</comment>
<keyword evidence="7" id="KW-0520">NAD</keyword>
<evidence type="ECO:0000256" key="2">
    <source>
        <dbReference type="ARBA" id="ARBA00001911"/>
    </source>
</evidence>
<evidence type="ECO:0000256" key="8">
    <source>
        <dbReference type="ARBA" id="ARBA00023256"/>
    </source>
</evidence>
<gene>
    <name evidence="9" type="ORF">MACK_001724</name>
</gene>
<organism evidence="9 10">
    <name type="scientific">Theileria orientalis</name>
    <dbReference type="NCBI Taxonomy" id="68886"/>
    <lineage>
        <taxon>Eukaryota</taxon>
        <taxon>Sar</taxon>
        <taxon>Alveolata</taxon>
        <taxon>Apicomplexa</taxon>
        <taxon>Aconoidasida</taxon>
        <taxon>Piroplasmida</taxon>
        <taxon>Theileriidae</taxon>
        <taxon>Theileria</taxon>
    </lineage>
</organism>
<evidence type="ECO:0000256" key="4">
    <source>
        <dbReference type="ARBA" id="ARBA00009892"/>
    </source>
</evidence>
<dbReference type="Gene3D" id="3.40.910.10">
    <property type="entry name" value="Deoxyhypusine synthase"/>
    <property type="match status" value="1"/>
</dbReference>
<dbReference type="GO" id="GO:0005737">
    <property type="term" value="C:cytoplasm"/>
    <property type="evidence" value="ECO:0007669"/>
    <property type="project" value="TreeGrafter"/>
</dbReference>
<comment type="catalytic activity">
    <reaction evidence="1">
        <text>[eIF5A protein]-L-lysine + spermidine = [eIF5A protein]-deoxyhypusine + propane-1,3-diamine</text>
        <dbReference type="Rhea" id="RHEA:33299"/>
        <dbReference type="Rhea" id="RHEA-COMP:10143"/>
        <dbReference type="Rhea" id="RHEA-COMP:10144"/>
        <dbReference type="ChEBI" id="CHEBI:29969"/>
        <dbReference type="ChEBI" id="CHEBI:57484"/>
        <dbReference type="ChEBI" id="CHEBI:57834"/>
        <dbReference type="ChEBI" id="CHEBI:82657"/>
        <dbReference type="EC" id="2.5.1.46"/>
    </reaction>
</comment>
<dbReference type="InterPro" id="IPR036982">
    <property type="entry name" value="Deoxyhypusine_synthase_sf"/>
</dbReference>
<dbReference type="EMBL" id="CP056071">
    <property type="protein sequence ID" value="UKK02365.1"/>
    <property type="molecule type" value="Genomic_DNA"/>
</dbReference>
<name>A0A976MCZ9_THEOR</name>